<accession>A0A271KNV4</accession>
<dbReference type="EMBL" id="NPKH01000001">
    <property type="protein sequence ID" value="PAP97473.1"/>
    <property type="molecule type" value="Genomic_DNA"/>
</dbReference>
<comment type="caution">
    <text evidence="1">The sequence shown here is derived from an EMBL/GenBank/DDBJ whole genome shotgun (WGS) entry which is preliminary data.</text>
</comment>
<evidence type="ECO:0000313" key="2">
    <source>
        <dbReference type="Proteomes" id="UP000215931"/>
    </source>
</evidence>
<sequence>MHKCKESSIDPSLSCVNDGFAGCGAAEAGQNGDRSSKGLRKRHIASARAEEKTLVLVKGNDAQAPLPFAEGVRAPEISKQQR</sequence>
<gene>
    <name evidence="1" type="ORF">CIT31_01040</name>
</gene>
<dbReference type="Proteomes" id="UP000215931">
    <property type="component" value="Unassembled WGS sequence"/>
</dbReference>
<dbReference type="AlphaFoldDB" id="A0A271KNV4"/>
<reference evidence="1 2" key="1">
    <citation type="submission" date="2017-08" db="EMBL/GenBank/DDBJ databases">
        <title>Mesorhizobium wenxinae sp. nov., a novel rhizobial species isolated from root nodules of chickpea (Cicer arietinum L.).</title>
        <authorList>
            <person name="Zhang J."/>
        </authorList>
    </citation>
    <scope>NUCLEOTIDE SEQUENCE [LARGE SCALE GENOMIC DNA]</scope>
    <source>
        <strain evidence="2">WYCCWR 10019</strain>
    </source>
</reference>
<evidence type="ECO:0000313" key="1">
    <source>
        <dbReference type="EMBL" id="PAP97473.1"/>
    </source>
</evidence>
<keyword evidence="2" id="KW-1185">Reference proteome</keyword>
<proteinExistence type="predicted"/>
<protein>
    <submittedName>
        <fullName evidence="1">Uncharacterized protein</fullName>
    </submittedName>
</protein>
<name>A0A271KNV4_9HYPH</name>
<organism evidence="1 2">
    <name type="scientific">Mesorhizobium wenxiniae</name>
    <dbReference type="NCBI Taxonomy" id="2014805"/>
    <lineage>
        <taxon>Bacteria</taxon>
        <taxon>Pseudomonadati</taxon>
        <taxon>Pseudomonadota</taxon>
        <taxon>Alphaproteobacteria</taxon>
        <taxon>Hyphomicrobiales</taxon>
        <taxon>Phyllobacteriaceae</taxon>
        <taxon>Mesorhizobium</taxon>
    </lineage>
</organism>